<gene>
    <name evidence="1" type="ORF">O6H91_23G005800</name>
</gene>
<proteinExistence type="predicted"/>
<sequence length="523" mass="57171">MAMDQSTSSGASIFFSGPIPIAIATAQRESKILLVYIGGDDVESKKLEETTWRDFKLLDEVHQSTIALQLRGASPDADHFSALYPVRAVPSITFIGCNGSMLWQHGGYVNAEELLQQLQEAREAMKVMLQNSAAGAIFAALSSAGRSNDMSSVPSSSLVKEETISQNSESPKPKDGLDSNSRTAPLKEPVTSKSNTENVSDSDLPAYVNVELSGVDVSVEASDLKSDVRKGKASVLSVPDALSNESSSRLSNICMSMEGDEATKLQSEKADACKNNLNALRDIVDEFEHMKAKLEDVLLQIRLTNGQVIRGQFKSADCLKAVMDFVDQNGTEMGNYSLAIPFPRKVFTTEEYSKTLFDLRLESRAALIVVPVNNMEKKLGPAFLVSSSTTTTANSMPVEQSTSSSFLGRALSYLNPFSYLSWAFPERQTSPGSSTWQYDPNPTYGRVIRGDIPAAPEQDDNLANLNNARLPRQHSSTTTQRRGWGAQGNVHTLNHNEEDMFRKGNTYWNGNSTQFGGEDDSKR</sequence>
<evidence type="ECO:0000313" key="1">
    <source>
        <dbReference type="EMBL" id="KAJ7513589.1"/>
    </source>
</evidence>
<organism evidence="1 2">
    <name type="scientific">Diphasiastrum complanatum</name>
    <name type="common">Issler's clubmoss</name>
    <name type="synonym">Lycopodium complanatum</name>
    <dbReference type="NCBI Taxonomy" id="34168"/>
    <lineage>
        <taxon>Eukaryota</taxon>
        <taxon>Viridiplantae</taxon>
        <taxon>Streptophyta</taxon>
        <taxon>Embryophyta</taxon>
        <taxon>Tracheophyta</taxon>
        <taxon>Lycopodiopsida</taxon>
        <taxon>Lycopodiales</taxon>
        <taxon>Lycopodiaceae</taxon>
        <taxon>Lycopodioideae</taxon>
        <taxon>Diphasiastrum</taxon>
    </lineage>
</organism>
<dbReference type="Proteomes" id="UP001162992">
    <property type="component" value="Chromosome 23"/>
</dbReference>
<name>A0ACC2A7T0_DIPCM</name>
<accession>A0ACC2A7T0</accession>
<dbReference type="EMBL" id="CM055114">
    <property type="protein sequence ID" value="KAJ7513589.1"/>
    <property type="molecule type" value="Genomic_DNA"/>
</dbReference>
<evidence type="ECO:0000313" key="2">
    <source>
        <dbReference type="Proteomes" id="UP001162992"/>
    </source>
</evidence>
<keyword evidence="2" id="KW-1185">Reference proteome</keyword>
<protein>
    <submittedName>
        <fullName evidence="1">Uncharacterized protein</fullName>
    </submittedName>
</protein>
<comment type="caution">
    <text evidence="1">The sequence shown here is derived from an EMBL/GenBank/DDBJ whole genome shotgun (WGS) entry which is preliminary data.</text>
</comment>
<reference evidence="2" key="1">
    <citation type="journal article" date="2024" name="Proc. Natl. Acad. Sci. U.S.A.">
        <title>Extraordinary preservation of gene collinearity over three hundred million years revealed in homosporous lycophytes.</title>
        <authorList>
            <person name="Li C."/>
            <person name="Wickell D."/>
            <person name="Kuo L.Y."/>
            <person name="Chen X."/>
            <person name="Nie B."/>
            <person name="Liao X."/>
            <person name="Peng D."/>
            <person name="Ji J."/>
            <person name="Jenkins J."/>
            <person name="Williams M."/>
            <person name="Shu S."/>
            <person name="Plott C."/>
            <person name="Barry K."/>
            <person name="Rajasekar S."/>
            <person name="Grimwood J."/>
            <person name="Han X."/>
            <person name="Sun S."/>
            <person name="Hou Z."/>
            <person name="He W."/>
            <person name="Dai G."/>
            <person name="Sun C."/>
            <person name="Schmutz J."/>
            <person name="Leebens-Mack J.H."/>
            <person name="Li F.W."/>
            <person name="Wang L."/>
        </authorList>
    </citation>
    <scope>NUCLEOTIDE SEQUENCE [LARGE SCALE GENOMIC DNA]</scope>
    <source>
        <strain evidence="2">cv. PW_Plant_1</strain>
    </source>
</reference>